<accession>A0ABQ3QWT1</accession>
<feature type="region of interest" description="Disordered" evidence="1">
    <location>
        <begin position="36"/>
        <end position="73"/>
    </location>
</feature>
<gene>
    <name evidence="2" type="ORF">Sviol_61290</name>
</gene>
<evidence type="ECO:0000313" key="2">
    <source>
        <dbReference type="EMBL" id="GHI41721.1"/>
    </source>
</evidence>
<feature type="compositionally biased region" description="Acidic residues" evidence="1">
    <location>
        <begin position="64"/>
        <end position="73"/>
    </location>
</feature>
<evidence type="ECO:0000313" key="3">
    <source>
        <dbReference type="Proteomes" id="UP001050808"/>
    </source>
</evidence>
<comment type="caution">
    <text evidence="2">The sequence shown here is derived from an EMBL/GenBank/DDBJ whole genome shotgun (WGS) entry which is preliminary data.</text>
</comment>
<sequence length="73" mass="8043">MNSPLPYYESTARALTREHTDDLPTTIDTVRGLLAAREGNGSAGRRPWPRKTKSIPRECAAAEIPDDEGYLVS</sequence>
<name>A0ABQ3QWT1_9ACTN</name>
<keyword evidence="3" id="KW-1185">Reference proteome</keyword>
<protein>
    <submittedName>
        <fullName evidence="2">Uncharacterized protein</fullName>
    </submittedName>
</protein>
<dbReference type="EMBL" id="BNDY01000017">
    <property type="protein sequence ID" value="GHI41721.1"/>
    <property type="molecule type" value="Genomic_DNA"/>
</dbReference>
<evidence type="ECO:0000256" key="1">
    <source>
        <dbReference type="SAM" id="MobiDB-lite"/>
    </source>
</evidence>
<dbReference type="Proteomes" id="UP001050808">
    <property type="component" value="Unassembled WGS sequence"/>
</dbReference>
<proteinExistence type="predicted"/>
<reference evidence="2" key="1">
    <citation type="submission" date="2024-05" db="EMBL/GenBank/DDBJ databases">
        <title>Whole genome shotgun sequence of Streptomyces violascens NBRC 12920.</title>
        <authorList>
            <person name="Komaki H."/>
            <person name="Tamura T."/>
        </authorList>
    </citation>
    <scope>NUCLEOTIDE SEQUENCE</scope>
    <source>
        <strain evidence="2">NBRC 12920</strain>
    </source>
</reference>
<organism evidence="2 3">
    <name type="scientific">Streptomyces violascens</name>
    <dbReference type="NCBI Taxonomy" id="67381"/>
    <lineage>
        <taxon>Bacteria</taxon>
        <taxon>Bacillati</taxon>
        <taxon>Actinomycetota</taxon>
        <taxon>Actinomycetes</taxon>
        <taxon>Kitasatosporales</taxon>
        <taxon>Streptomycetaceae</taxon>
        <taxon>Streptomyces</taxon>
    </lineage>
</organism>
<dbReference type="RefSeq" id="WP_189963181.1">
    <property type="nucleotide sequence ID" value="NZ_BMUA01000008.1"/>
</dbReference>